<dbReference type="InterPro" id="IPR036390">
    <property type="entry name" value="WH_DNA-bd_sf"/>
</dbReference>
<name>A0A6I6MY19_9ACTN</name>
<evidence type="ECO:0000313" key="1">
    <source>
        <dbReference type="EMBL" id="QHA02057.1"/>
    </source>
</evidence>
<dbReference type="EMBL" id="CP047020">
    <property type="protein sequence ID" value="QHA02057.1"/>
    <property type="molecule type" value="Genomic_DNA"/>
</dbReference>
<dbReference type="RefSeq" id="WP_158916716.1">
    <property type="nucleotide sequence ID" value="NZ_CP047020.1"/>
</dbReference>
<gene>
    <name evidence="1" type="ORF">GQF42_00575</name>
</gene>
<accession>A0A6I6MY19</accession>
<proteinExistence type="predicted"/>
<protein>
    <submittedName>
        <fullName evidence="1">Helix-turn-helix domain-containing protein</fullName>
    </submittedName>
</protein>
<dbReference type="InterPro" id="IPR011991">
    <property type="entry name" value="ArsR-like_HTH"/>
</dbReference>
<dbReference type="CDD" id="cd00090">
    <property type="entry name" value="HTH_ARSR"/>
    <property type="match status" value="1"/>
</dbReference>
<reference evidence="1 2" key="1">
    <citation type="submission" date="2019-12" db="EMBL/GenBank/DDBJ databases">
        <title>Streptomyces sp. strain T44 isolated from rhizosphere soil of Broussonetia papyrifera.</title>
        <authorList>
            <person name="Mo P."/>
        </authorList>
    </citation>
    <scope>NUCLEOTIDE SEQUENCE [LARGE SCALE GENOMIC DNA]</scope>
    <source>
        <strain evidence="1 2">T44</strain>
    </source>
</reference>
<keyword evidence="2" id="KW-1185">Reference proteome</keyword>
<dbReference type="SUPFAM" id="SSF46785">
    <property type="entry name" value="Winged helix' DNA-binding domain"/>
    <property type="match status" value="1"/>
</dbReference>
<dbReference type="InterPro" id="IPR036388">
    <property type="entry name" value="WH-like_DNA-bd_sf"/>
</dbReference>
<dbReference type="KEGG" id="sbro:GQF42_00575"/>
<sequence>MIHLEMNQAALVNTRFAISPLSTTVGALYLLRSDAPPVGGGWRHLIRETVHDRQLWLLKALFSGSWDYVPDFLTPQPDAPEAAWAEEAHTVATTCSERLCWELQIMAQGITDEGLAGRPTPTILRRALERGERDFAGDIATELHQLWESALAPRWPALRARMEADIALRARTAAHHGLSGMLAGLHPRVAWNDDRLSLVTRFQAQIPGSTSLVLTPSVFAADLHMVIDPTGGPTPRQPMLTYPVLHGPDTPASPAAHALLGVTRARLLSDLHAARTTAELSERHFLAPSTVSYHLGILHRTGLLTRTRTGHRILYQQTPRAADLLADSPQAR</sequence>
<evidence type="ECO:0000313" key="2">
    <source>
        <dbReference type="Proteomes" id="UP000436138"/>
    </source>
</evidence>
<dbReference type="AlphaFoldDB" id="A0A6I6MY19"/>
<dbReference type="Proteomes" id="UP000436138">
    <property type="component" value="Chromosome"/>
</dbReference>
<organism evidence="1 2">
    <name type="scientific">Streptomyces broussonetiae</name>
    <dbReference type="NCBI Taxonomy" id="2686304"/>
    <lineage>
        <taxon>Bacteria</taxon>
        <taxon>Bacillati</taxon>
        <taxon>Actinomycetota</taxon>
        <taxon>Actinomycetes</taxon>
        <taxon>Kitasatosporales</taxon>
        <taxon>Streptomycetaceae</taxon>
        <taxon>Streptomyces</taxon>
    </lineage>
</organism>
<dbReference type="Gene3D" id="1.10.10.10">
    <property type="entry name" value="Winged helix-like DNA-binding domain superfamily/Winged helix DNA-binding domain"/>
    <property type="match status" value="1"/>
</dbReference>